<evidence type="ECO:0000256" key="1">
    <source>
        <dbReference type="SAM" id="SignalP"/>
    </source>
</evidence>
<dbReference type="PROSITE" id="PS51257">
    <property type="entry name" value="PROKAR_LIPOPROTEIN"/>
    <property type="match status" value="1"/>
</dbReference>
<dbReference type="AlphaFoldDB" id="A0A8J4V7A2"/>
<dbReference type="Proteomes" id="UP000695562">
    <property type="component" value="Unassembled WGS sequence"/>
</dbReference>
<keyword evidence="3" id="KW-1185">Reference proteome</keyword>
<evidence type="ECO:0000313" key="2">
    <source>
        <dbReference type="EMBL" id="KAF2073739.1"/>
    </source>
</evidence>
<sequence>MKFILLITLILAIISCAFAININHKEVPCLDGCPEQFEVPCLDGCPELGNNKKVDIGGHELPCLDGCPEQFEEPCLDGCPQF</sequence>
<feature type="chain" id="PRO_5035275792" evidence="1">
    <location>
        <begin position="20"/>
        <end position="82"/>
    </location>
</feature>
<organism evidence="2 3">
    <name type="scientific">Polysphondylium violaceum</name>
    <dbReference type="NCBI Taxonomy" id="133409"/>
    <lineage>
        <taxon>Eukaryota</taxon>
        <taxon>Amoebozoa</taxon>
        <taxon>Evosea</taxon>
        <taxon>Eumycetozoa</taxon>
        <taxon>Dictyostelia</taxon>
        <taxon>Dictyosteliales</taxon>
        <taxon>Dictyosteliaceae</taxon>
        <taxon>Polysphondylium</taxon>
    </lineage>
</organism>
<gene>
    <name evidence="2" type="ORF">CYY_004941</name>
</gene>
<evidence type="ECO:0000313" key="3">
    <source>
        <dbReference type="Proteomes" id="UP000695562"/>
    </source>
</evidence>
<feature type="signal peptide" evidence="1">
    <location>
        <begin position="1"/>
        <end position="19"/>
    </location>
</feature>
<reference evidence="2" key="1">
    <citation type="submission" date="2020-01" db="EMBL/GenBank/DDBJ databases">
        <title>Development of genomics and gene disruption for Polysphondylium violaceum indicates a role for the polyketide synthase stlB in stalk morphogenesis.</title>
        <authorList>
            <person name="Narita B."/>
            <person name="Kawabe Y."/>
            <person name="Kin K."/>
            <person name="Saito T."/>
            <person name="Gibbs R."/>
            <person name="Kuspa A."/>
            <person name="Muzny D."/>
            <person name="Queller D."/>
            <person name="Richards S."/>
            <person name="Strassman J."/>
            <person name="Sucgang R."/>
            <person name="Worley K."/>
            <person name="Schaap P."/>
        </authorList>
    </citation>
    <scope>NUCLEOTIDE SEQUENCE</scope>
    <source>
        <strain evidence="2">QSvi11</strain>
    </source>
</reference>
<dbReference type="EMBL" id="AJWJ01000185">
    <property type="protein sequence ID" value="KAF2073739.1"/>
    <property type="molecule type" value="Genomic_DNA"/>
</dbReference>
<proteinExistence type="predicted"/>
<keyword evidence="1" id="KW-0732">Signal</keyword>
<name>A0A8J4V7A2_9MYCE</name>
<protein>
    <submittedName>
        <fullName evidence="2">Uncharacterized protein</fullName>
    </submittedName>
</protein>
<comment type="caution">
    <text evidence="2">The sequence shown here is derived from an EMBL/GenBank/DDBJ whole genome shotgun (WGS) entry which is preliminary data.</text>
</comment>
<accession>A0A8J4V7A2</accession>